<keyword evidence="3" id="KW-1185">Reference proteome</keyword>
<dbReference type="Gene3D" id="2.60.120.560">
    <property type="entry name" value="Exo-inulinase, domain 1"/>
    <property type="match status" value="1"/>
</dbReference>
<proteinExistence type="predicted"/>
<dbReference type="EMBL" id="LCTZ01000002">
    <property type="protein sequence ID" value="KQC29567.1"/>
    <property type="molecule type" value="Genomic_DNA"/>
</dbReference>
<dbReference type="OrthoDB" id="929868at2"/>
<evidence type="ECO:0000259" key="1">
    <source>
        <dbReference type="Pfam" id="PF06439"/>
    </source>
</evidence>
<evidence type="ECO:0000313" key="2">
    <source>
        <dbReference type="EMBL" id="KQC29567.1"/>
    </source>
</evidence>
<dbReference type="RefSeq" id="WP_055393470.1">
    <property type="nucleotide sequence ID" value="NZ_LCTZ01000002.1"/>
</dbReference>
<comment type="caution">
    <text evidence="2">The sequence shown here is derived from an EMBL/GenBank/DDBJ whole genome shotgun (WGS) entry which is preliminary data.</text>
</comment>
<dbReference type="AlphaFoldDB" id="A0A0Q0WVP8"/>
<dbReference type="GO" id="GO:0016787">
    <property type="term" value="F:hydrolase activity"/>
    <property type="evidence" value="ECO:0007669"/>
    <property type="project" value="InterPro"/>
</dbReference>
<protein>
    <recommendedName>
        <fullName evidence="1">3-keto-alpha-glucoside-1,2-lyase/3-keto-2-hydroxy-glucal hydratase domain-containing protein</fullName>
    </recommendedName>
</protein>
<accession>A0A0Q0WVP8</accession>
<dbReference type="Proteomes" id="UP000050827">
    <property type="component" value="Unassembled WGS sequence"/>
</dbReference>
<name>A0A0Q0WVP8_9FLAO</name>
<feature type="domain" description="3-keto-alpha-glucoside-1,2-lyase/3-keto-2-hydroxy-glucal hydratase" evidence="1">
    <location>
        <begin position="54"/>
        <end position="266"/>
    </location>
</feature>
<dbReference type="Pfam" id="PF06439">
    <property type="entry name" value="3keto-disac_hyd"/>
    <property type="match status" value="1"/>
</dbReference>
<organism evidence="2 3">
    <name type="scientific">Flagellimonas eckloniae</name>
    <dbReference type="NCBI Taxonomy" id="346185"/>
    <lineage>
        <taxon>Bacteria</taxon>
        <taxon>Pseudomonadati</taxon>
        <taxon>Bacteroidota</taxon>
        <taxon>Flavobacteriia</taxon>
        <taxon>Flavobacteriales</taxon>
        <taxon>Flavobacteriaceae</taxon>
        <taxon>Flagellimonas</taxon>
    </lineage>
</organism>
<sequence>MKIQKNKQQFRLTFSISFGLLLVILASAFSEIKPTNSGSRVNSPKIGTQDLDSDFVSIFDGKTLDGWKVYGSPDDVAKNYWKVENGTITCNTIGDRDHAAVWLFYEEELSDFELKIKFQAYRDSPGNSGIQVRSRFYDGGDIDGPQFDIHPPGPFRTGLLYDESDGYNRWIYPSMPSPALKPEEADNNAPFYYSDDTPSWNQLHIICKGTYIKSILNGVVVTDFDGEGILNDQIHKEQNVGMHGKIALQVHGKNELLIRFKDIQLKKINEKSTKG</sequence>
<reference evidence="2 3" key="1">
    <citation type="submission" date="2015-04" db="EMBL/GenBank/DDBJ databases">
        <title>Complete genome of flavobacterium.</title>
        <authorList>
            <person name="Kwon Y.M."/>
            <person name="Kim S.-J."/>
        </authorList>
    </citation>
    <scope>NUCLEOTIDE SEQUENCE [LARGE SCALE GENOMIC DNA]</scope>
    <source>
        <strain evidence="2 3">DK169</strain>
    </source>
</reference>
<dbReference type="STRING" id="346185.AAY42_06445"/>
<gene>
    <name evidence="2" type="ORF">AAY42_06445</name>
</gene>
<dbReference type="InterPro" id="IPR010496">
    <property type="entry name" value="AL/BT2_dom"/>
</dbReference>
<evidence type="ECO:0000313" key="3">
    <source>
        <dbReference type="Proteomes" id="UP000050827"/>
    </source>
</evidence>